<organism evidence="2 3">
    <name type="scientific">Streptomyces silvensis</name>
    <dbReference type="NCBI Taxonomy" id="1765722"/>
    <lineage>
        <taxon>Bacteria</taxon>
        <taxon>Bacillati</taxon>
        <taxon>Actinomycetota</taxon>
        <taxon>Actinomycetes</taxon>
        <taxon>Kitasatosporales</taxon>
        <taxon>Streptomycetaceae</taxon>
        <taxon>Streptomyces</taxon>
    </lineage>
</organism>
<dbReference type="EMBL" id="LOCL01000034">
    <property type="protein sequence ID" value="KUF17404.1"/>
    <property type="molecule type" value="Genomic_DNA"/>
</dbReference>
<accession>A0A0W7X3F6</accession>
<proteinExistence type="predicted"/>
<protein>
    <submittedName>
        <fullName evidence="2">Uncharacterized protein</fullName>
    </submittedName>
</protein>
<gene>
    <name evidence="2" type="ORF">AT728_16520</name>
</gene>
<feature type="region of interest" description="Disordered" evidence="1">
    <location>
        <begin position="1"/>
        <end position="37"/>
    </location>
</feature>
<feature type="compositionally biased region" description="Basic and acidic residues" evidence="1">
    <location>
        <begin position="90"/>
        <end position="106"/>
    </location>
</feature>
<keyword evidence="3" id="KW-1185">Reference proteome</keyword>
<comment type="caution">
    <text evidence="2">The sequence shown here is derived from an EMBL/GenBank/DDBJ whole genome shotgun (WGS) entry which is preliminary data.</text>
</comment>
<evidence type="ECO:0000313" key="2">
    <source>
        <dbReference type="EMBL" id="KUF17404.1"/>
    </source>
</evidence>
<reference evidence="2 3" key="1">
    <citation type="submission" date="2015-12" db="EMBL/GenBank/DDBJ databases">
        <title>Draft genome sequence of Streptomyces silvensis ATCC 53525, a producer of novel hormone antagonists.</title>
        <authorList>
            <person name="Johnston C.W."/>
            <person name="Li Y."/>
            <person name="Magarvey N.A."/>
        </authorList>
    </citation>
    <scope>NUCLEOTIDE SEQUENCE [LARGE SCALE GENOMIC DNA]</scope>
    <source>
        <strain evidence="2 3">ATCC 53525</strain>
    </source>
</reference>
<dbReference type="AlphaFoldDB" id="A0A0W7X3F6"/>
<name>A0A0W7X3F6_9ACTN</name>
<evidence type="ECO:0000313" key="3">
    <source>
        <dbReference type="Proteomes" id="UP000054804"/>
    </source>
</evidence>
<sequence>MVEVDEQDHGGPLRQDLAGPLGPRGPGGQVSDRAGAGSCELAVERGVLGQQLLDRGHHPGEVAAQVDRAGVGAGEVRTGAVEQGAGVYAGRHDEGSSFRCSSREGARGGGAE</sequence>
<evidence type="ECO:0000256" key="1">
    <source>
        <dbReference type="SAM" id="MobiDB-lite"/>
    </source>
</evidence>
<feature type="region of interest" description="Disordered" evidence="1">
    <location>
        <begin position="87"/>
        <end position="112"/>
    </location>
</feature>
<dbReference type="Proteomes" id="UP000054804">
    <property type="component" value="Unassembled WGS sequence"/>
</dbReference>